<feature type="non-terminal residue" evidence="1">
    <location>
        <position position="1"/>
    </location>
</feature>
<dbReference type="Proteomes" id="UP000235392">
    <property type="component" value="Unassembled WGS sequence"/>
</dbReference>
<organism evidence="1 2">
    <name type="scientific">Puccinia coronata f. sp. avenae</name>
    <dbReference type="NCBI Taxonomy" id="200324"/>
    <lineage>
        <taxon>Eukaryota</taxon>
        <taxon>Fungi</taxon>
        <taxon>Dikarya</taxon>
        <taxon>Basidiomycota</taxon>
        <taxon>Pucciniomycotina</taxon>
        <taxon>Pucciniomycetes</taxon>
        <taxon>Pucciniales</taxon>
        <taxon>Pucciniaceae</taxon>
        <taxon>Puccinia</taxon>
    </lineage>
</organism>
<evidence type="ECO:0000313" key="1">
    <source>
        <dbReference type="EMBL" id="PLW07481.1"/>
    </source>
</evidence>
<evidence type="ECO:0000313" key="2">
    <source>
        <dbReference type="Proteomes" id="UP000235392"/>
    </source>
</evidence>
<name>A0A2N5S2M6_9BASI</name>
<sequence length="193" mass="22092">GTVWYPYKGTKRYPYKGTKRYPYKGTKRYPYKGTKRYPYKGTKRYPYKGTKRYPYKGTVWYPYKGTNWYPYKGTNWYPYKGTTPLDLRGLREPGQTGVPAVHACPEGVQGLHAPAQACMASTPVRRGRTPSRPSSRHLTHQQLASLDLPMIKPCQWQLAITNGMQAWAQGTQALHKRKGKAAARKIMQVKTAV</sequence>
<proteinExistence type="predicted"/>
<comment type="caution">
    <text evidence="1">The sequence shown here is derived from an EMBL/GenBank/DDBJ whole genome shotgun (WGS) entry which is preliminary data.</text>
</comment>
<dbReference type="EMBL" id="PGCI01001127">
    <property type="protein sequence ID" value="PLW07481.1"/>
    <property type="molecule type" value="Genomic_DNA"/>
</dbReference>
<gene>
    <name evidence="1" type="ORF">PCASD_22971</name>
</gene>
<reference evidence="1 2" key="1">
    <citation type="submission" date="2017-11" db="EMBL/GenBank/DDBJ databases">
        <title>De novo assembly and phasing of dikaryotic genomes from two isolates of Puccinia coronata f. sp. avenae, the causal agent of oat crown rust.</title>
        <authorList>
            <person name="Miller M.E."/>
            <person name="Zhang Y."/>
            <person name="Omidvar V."/>
            <person name="Sperschneider J."/>
            <person name="Schwessinger B."/>
            <person name="Raley C."/>
            <person name="Palmer J.M."/>
            <person name="Garnica D."/>
            <person name="Upadhyaya N."/>
            <person name="Rathjen J."/>
            <person name="Taylor J.M."/>
            <person name="Park R.F."/>
            <person name="Dodds P.N."/>
            <person name="Hirsch C.D."/>
            <person name="Kianian S.F."/>
            <person name="Figueroa M."/>
        </authorList>
    </citation>
    <scope>NUCLEOTIDE SEQUENCE [LARGE SCALE GENOMIC DNA]</scope>
    <source>
        <strain evidence="1">12SD80</strain>
    </source>
</reference>
<protein>
    <submittedName>
        <fullName evidence="1">Uncharacterized protein</fullName>
    </submittedName>
</protein>
<dbReference type="AlphaFoldDB" id="A0A2N5S2M6"/>
<accession>A0A2N5S2M6</accession>